<dbReference type="Proteomes" id="UP000073492">
    <property type="component" value="Unassembled WGS sequence"/>
</dbReference>
<dbReference type="InterPro" id="IPR001623">
    <property type="entry name" value="DnaJ_domain"/>
</dbReference>
<gene>
    <name evidence="3" type="ORF">AC579_8812</name>
</gene>
<feature type="region of interest" description="Disordered" evidence="1">
    <location>
        <begin position="146"/>
        <end position="167"/>
    </location>
</feature>
<sequence>MADTMSALYEQIDNAETPWEVLGIQSYFVTKAEFRATYRSLALRLHPDKAQDEDLRERHTQLFQSIQSAYEVCLIELTHGKDSIPESEPAALPESWESLHARNVANREALKGARAEALKAVQSEREAEARYEARFKAKGEVIARNKDERKAEKEEHARESRVPKERRECNLKDSRTYSEVLSDACNKKQARDSARFATCQEVQDATEEQEHDALRRTERKGDNLFHDVQTVPKQDIASRWNRSLICGGGRRAVCVALSYLEERENCAAARSLRRQQELIGAGESEYTAFIQAESEAEEKTDRELEKMDRQGIEGIWWDYEEDGSLPPYQLSLFDFIPAGLLEYYDQ</sequence>
<reference evidence="3 4" key="1">
    <citation type="submission" date="2015-07" db="EMBL/GenBank/DDBJ databases">
        <title>Comparative genomics of the Sigatoka disease complex on banana suggests a link between parallel evolutionary changes in Pseudocercospora fijiensis and Pseudocercospora eumusae and increased virulence on the banana host.</title>
        <authorList>
            <person name="Chang T.-C."/>
            <person name="Salvucci A."/>
            <person name="Crous P.W."/>
            <person name="Stergiopoulos I."/>
        </authorList>
    </citation>
    <scope>NUCLEOTIDE SEQUENCE [LARGE SCALE GENOMIC DNA]</scope>
    <source>
        <strain evidence="3 4">CBS 116634</strain>
    </source>
</reference>
<keyword evidence="4" id="KW-1185">Reference proteome</keyword>
<accession>A0A139I5J5</accession>
<protein>
    <recommendedName>
        <fullName evidence="2">J domain-containing protein</fullName>
    </recommendedName>
</protein>
<dbReference type="STRING" id="113226.A0A139I5J5"/>
<dbReference type="OrthoDB" id="10250354at2759"/>
<comment type="caution">
    <text evidence="3">The sequence shown here is derived from an EMBL/GenBank/DDBJ whole genome shotgun (WGS) entry which is preliminary data.</text>
</comment>
<dbReference type="InterPro" id="IPR036869">
    <property type="entry name" value="J_dom_sf"/>
</dbReference>
<dbReference type="SUPFAM" id="SSF46565">
    <property type="entry name" value="Chaperone J-domain"/>
    <property type="match status" value="1"/>
</dbReference>
<organism evidence="3 4">
    <name type="scientific">Pseudocercospora musae</name>
    <dbReference type="NCBI Taxonomy" id="113226"/>
    <lineage>
        <taxon>Eukaryota</taxon>
        <taxon>Fungi</taxon>
        <taxon>Dikarya</taxon>
        <taxon>Ascomycota</taxon>
        <taxon>Pezizomycotina</taxon>
        <taxon>Dothideomycetes</taxon>
        <taxon>Dothideomycetidae</taxon>
        <taxon>Mycosphaerellales</taxon>
        <taxon>Mycosphaerellaceae</taxon>
        <taxon>Pseudocercospora</taxon>
    </lineage>
</organism>
<evidence type="ECO:0000313" key="3">
    <source>
        <dbReference type="EMBL" id="KXT09895.1"/>
    </source>
</evidence>
<name>A0A139I5J5_9PEZI</name>
<dbReference type="PROSITE" id="PS50076">
    <property type="entry name" value="DNAJ_2"/>
    <property type="match status" value="1"/>
</dbReference>
<dbReference type="EMBL" id="LFZO01000299">
    <property type="protein sequence ID" value="KXT09895.1"/>
    <property type="molecule type" value="Genomic_DNA"/>
</dbReference>
<proteinExistence type="predicted"/>
<dbReference type="CDD" id="cd06257">
    <property type="entry name" value="DnaJ"/>
    <property type="match status" value="1"/>
</dbReference>
<evidence type="ECO:0000259" key="2">
    <source>
        <dbReference type="PROSITE" id="PS50076"/>
    </source>
</evidence>
<dbReference type="SMART" id="SM00271">
    <property type="entry name" value="DnaJ"/>
    <property type="match status" value="1"/>
</dbReference>
<dbReference type="Pfam" id="PF00226">
    <property type="entry name" value="DnaJ"/>
    <property type="match status" value="1"/>
</dbReference>
<feature type="domain" description="J" evidence="2">
    <location>
        <begin position="17"/>
        <end position="78"/>
    </location>
</feature>
<dbReference type="Gene3D" id="1.10.287.110">
    <property type="entry name" value="DnaJ domain"/>
    <property type="match status" value="1"/>
</dbReference>
<evidence type="ECO:0000313" key="4">
    <source>
        <dbReference type="Proteomes" id="UP000073492"/>
    </source>
</evidence>
<evidence type="ECO:0000256" key="1">
    <source>
        <dbReference type="SAM" id="MobiDB-lite"/>
    </source>
</evidence>
<dbReference type="AlphaFoldDB" id="A0A139I5J5"/>